<feature type="compositionally biased region" description="Polar residues" evidence="1">
    <location>
        <begin position="36"/>
        <end position="50"/>
    </location>
</feature>
<evidence type="ECO:0000313" key="2">
    <source>
        <dbReference type="EMBL" id="PSN73481.1"/>
    </source>
</evidence>
<feature type="compositionally biased region" description="Polar residues" evidence="1">
    <location>
        <begin position="434"/>
        <end position="444"/>
    </location>
</feature>
<keyword evidence="3" id="KW-1185">Reference proteome</keyword>
<evidence type="ECO:0000256" key="1">
    <source>
        <dbReference type="SAM" id="MobiDB-lite"/>
    </source>
</evidence>
<protein>
    <submittedName>
        <fullName evidence="2">Uncharacterized protein</fullName>
    </submittedName>
</protein>
<dbReference type="EMBL" id="KZ678129">
    <property type="protein sequence ID" value="PSN73481.1"/>
    <property type="molecule type" value="Genomic_DNA"/>
</dbReference>
<feature type="region of interest" description="Disordered" evidence="1">
    <location>
        <begin position="1"/>
        <end position="165"/>
    </location>
</feature>
<feature type="region of interest" description="Disordered" evidence="1">
    <location>
        <begin position="366"/>
        <end position="414"/>
    </location>
</feature>
<dbReference type="Proteomes" id="UP000240883">
    <property type="component" value="Unassembled WGS sequence"/>
</dbReference>
<dbReference type="OrthoDB" id="3786150at2759"/>
<feature type="compositionally biased region" description="Pro residues" evidence="1">
    <location>
        <begin position="135"/>
        <end position="146"/>
    </location>
</feature>
<accession>A0A2T2P707</accession>
<reference evidence="2 3" key="1">
    <citation type="journal article" date="2018" name="Front. Microbiol.">
        <title>Genome-Wide Analysis of Corynespora cassiicola Leaf Fall Disease Putative Effectors.</title>
        <authorList>
            <person name="Lopez D."/>
            <person name="Ribeiro S."/>
            <person name="Label P."/>
            <person name="Fumanal B."/>
            <person name="Venisse J.S."/>
            <person name="Kohler A."/>
            <person name="de Oliveira R.R."/>
            <person name="Labutti K."/>
            <person name="Lipzen A."/>
            <person name="Lail K."/>
            <person name="Bauer D."/>
            <person name="Ohm R.A."/>
            <person name="Barry K.W."/>
            <person name="Spatafora J."/>
            <person name="Grigoriev I.V."/>
            <person name="Martin F.M."/>
            <person name="Pujade-Renaud V."/>
        </authorList>
    </citation>
    <scope>NUCLEOTIDE SEQUENCE [LARGE SCALE GENOMIC DNA]</scope>
    <source>
        <strain evidence="2 3">Philippines</strain>
    </source>
</reference>
<name>A0A2T2P707_CORCC</name>
<sequence length="534" mass="59212">MPAPPKKRGASTPWLDSLPSDKKAKTEPAVHGSPVSDASSPASFVTTAASQEDALKRKHSSGEPSSATGASDHAKLTKEDSSAKHGAGAAATSKKKKRKNADSAIAQLFLPWSNTNPKPSMVPPPYNEAWGRKPFPGPDGPQPHPNSPSARTSDAATNSPLWEDRGHRFKKGSRFIASVGPYAASRPDDAALIDQQDHLVLKLIDMRPRSKHDPTPRRWPIIYYYEAGIPIDWTNEAAIKALNDRRAQALNRIVLDPPFTMHERRYLASLCSEFPDASITEWTERFNYRFKGDFAQPTAFRWDYFHPGRTIESVRYEYLSYKKLYDAGEYPTNLRYKFDQSTEGKVVMQAEKEMAKADGKVKKVGDDSIIGRFGPRPKQKGGEYDSDYETDSPKSRQNKRKKSEAGNMDVDQPLKLSDEDEELLNLAGFYSPSPTVRSTSSGVRTLSAASSGRRSSVASRPSVMQAVPRPSRQLSEASARQAMNTAGLPWGTDQLIPSSPLSEHSDFELREFIERDPLILNVPFAQDEMQDPTC</sequence>
<feature type="compositionally biased region" description="Low complexity" evidence="1">
    <location>
        <begin position="447"/>
        <end position="462"/>
    </location>
</feature>
<feature type="compositionally biased region" description="Basic and acidic residues" evidence="1">
    <location>
        <begin position="19"/>
        <end position="28"/>
    </location>
</feature>
<dbReference type="AlphaFoldDB" id="A0A2T2P707"/>
<evidence type="ECO:0000313" key="3">
    <source>
        <dbReference type="Proteomes" id="UP000240883"/>
    </source>
</evidence>
<feature type="compositionally biased region" description="Polar residues" evidence="1">
    <location>
        <begin position="149"/>
        <end position="160"/>
    </location>
</feature>
<organism evidence="2 3">
    <name type="scientific">Corynespora cassiicola Philippines</name>
    <dbReference type="NCBI Taxonomy" id="1448308"/>
    <lineage>
        <taxon>Eukaryota</taxon>
        <taxon>Fungi</taxon>
        <taxon>Dikarya</taxon>
        <taxon>Ascomycota</taxon>
        <taxon>Pezizomycotina</taxon>
        <taxon>Dothideomycetes</taxon>
        <taxon>Pleosporomycetidae</taxon>
        <taxon>Pleosporales</taxon>
        <taxon>Corynesporascaceae</taxon>
        <taxon>Corynespora</taxon>
    </lineage>
</organism>
<feature type="region of interest" description="Disordered" evidence="1">
    <location>
        <begin position="434"/>
        <end position="475"/>
    </location>
</feature>
<proteinExistence type="predicted"/>
<gene>
    <name evidence="2" type="ORF">BS50DRAFT_629500</name>
</gene>
<feature type="compositionally biased region" description="Basic and acidic residues" evidence="1">
    <location>
        <begin position="72"/>
        <end position="83"/>
    </location>
</feature>